<dbReference type="GO" id="GO:0005975">
    <property type="term" value="P:carbohydrate metabolic process"/>
    <property type="evidence" value="ECO:0007669"/>
    <property type="project" value="UniProtKB-ARBA"/>
</dbReference>
<evidence type="ECO:0000313" key="2">
    <source>
        <dbReference type="Proteomes" id="UP000514509"/>
    </source>
</evidence>
<protein>
    <submittedName>
        <fullName evidence="1">LamG domain-containing protein</fullName>
    </submittedName>
</protein>
<dbReference type="KEGG" id="add:HUW48_13190"/>
<dbReference type="AlphaFoldDB" id="A0A7L7LFD6"/>
<dbReference type="RefSeq" id="WP_182416374.1">
    <property type="nucleotide sequence ID" value="NZ_CP055153.1"/>
</dbReference>
<dbReference type="Gene3D" id="2.60.120.200">
    <property type="match status" value="1"/>
</dbReference>
<reference evidence="1 2" key="1">
    <citation type="submission" date="2020-08" db="EMBL/GenBank/DDBJ databases">
        <title>Adhaeribacter dokdonensis sp. nov., isolated from the rhizosphere of Elymus tsukushiensis, a plant native to the Dokdo Islands, Republic of Korea.</title>
        <authorList>
            <person name="Ghim S.Y."/>
        </authorList>
    </citation>
    <scope>NUCLEOTIDE SEQUENCE [LARGE SCALE GENOMIC DNA]</scope>
    <source>
        <strain evidence="1 2">KUDC8001</strain>
    </source>
</reference>
<dbReference type="GO" id="GO:0004553">
    <property type="term" value="F:hydrolase activity, hydrolyzing O-glycosyl compounds"/>
    <property type="evidence" value="ECO:0007669"/>
    <property type="project" value="UniProtKB-ARBA"/>
</dbReference>
<name>A0A7L7LFD6_9BACT</name>
<proteinExistence type="predicted"/>
<dbReference type="Pfam" id="PF13385">
    <property type="entry name" value="Laminin_G_3"/>
    <property type="match status" value="1"/>
</dbReference>
<dbReference type="Proteomes" id="UP000514509">
    <property type="component" value="Chromosome"/>
</dbReference>
<dbReference type="InterPro" id="IPR013320">
    <property type="entry name" value="ConA-like_dom_sf"/>
</dbReference>
<evidence type="ECO:0000313" key="1">
    <source>
        <dbReference type="EMBL" id="QMU31550.1"/>
    </source>
</evidence>
<sequence length="164" mass="19242">MPNSNLLNSNAFTVCFWYKADLTDSLRQAILSKSDTSRYGYSIDLKNSEYYSNVGFAYKDKKTQFESWSLFGPRYREWVPGAERKYEFAVVAFSEKAFVDYLGGRAVEYSPSTFFNSNVFDLYIGKSENGRYKNFKGEIDDLLIYNRILTKEEVEKLYRWKKGQ</sequence>
<keyword evidence="2" id="KW-1185">Reference proteome</keyword>
<gene>
    <name evidence="1" type="ORF">HUW48_13190</name>
</gene>
<dbReference type="EMBL" id="CP055153">
    <property type="protein sequence ID" value="QMU31550.1"/>
    <property type="molecule type" value="Genomic_DNA"/>
</dbReference>
<accession>A0A7L7LFD6</accession>
<dbReference type="SUPFAM" id="SSF49899">
    <property type="entry name" value="Concanavalin A-like lectins/glucanases"/>
    <property type="match status" value="1"/>
</dbReference>
<organism evidence="1 2">
    <name type="scientific">Adhaeribacter radiodurans</name>
    <dbReference type="NCBI Taxonomy" id="2745197"/>
    <lineage>
        <taxon>Bacteria</taxon>
        <taxon>Pseudomonadati</taxon>
        <taxon>Bacteroidota</taxon>
        <taxon>Cytophagia</taxon>
        <taxon>Cytophagales</taxon>
        <taxon>Hymenobacteraceae</taxon>
        <taxon>Adhaeribacter</taxon>
    </lineage>
</organism>